<dbReference type="InterPro" id="IPR027277">
    <property type="entry name" value="NadC/ModD"/>
</dbReference>
<dbReference type="NCBIfam" id="TIGR00078">
    <property type="entry name" value="nadC"/>
    <property type="match status" value="1"/>
</dbReference>
<feature type="binding site" evidence="13">
    <location>
        <position position="170"/>
    </location>
    <ligand>
        <name>substrate</name>
    </ligand>
</feature>
<evidence type="ECO:0000256" key="1">
    <source>
        <dbReference type="ARBA" id="ARBA00003237"/>
    </source>
</evidence>
<proteinExistence type="inferred from homology"/>
<dbReference type="EC" id="2.4.2.19" evidence="5"/>
<evidence type="ECO:0000313" key="16">
    <source>
        <dbReference type="EMBL" id="KAA5801727.1"/>
    </source>
</evidence>
<feature type="binding site" evidence="13">
    <location>
        <position position="221"/>
    </location>
    <ligand>
        <name>substrate</name>
    </ligand>
</feature>
<comment type="caution">
    <text evidence="16">The sequence shown here is derived from an EMBL/GenBank/DDBJ whole genome shotgun (WGS) entry which is preliminary data.</text>
</comment>
<dbReference type="Pfam" id="PF02749">
    <property type="entry name" value="QRPTase_N"/>
    <property type="match status" value="1"/>
</dbReference>
<feature type="binding site" evidence="13">
    <location>
        <position position="103"/>
    </location>
    <ligand>
        <name>substrate</name>
    </ligand>
</feature>
<comment type="function">
    <text evidence="1">Involved in the catabolism of quinolinic acid (QA).</text>
</comment>
<dbReference type="InterPro" id="IPR022412">
    <property type="entry name" value="Quinolinate_PRibosylTrfase_N"/>
</dbReference>
<evidence type="ECO:0000256" key="6">
    <source>
        <dbReference type="ARBA" id="ARBA00022642"/>
    </source>
</evidence>
<evidence type="ECO:0000256" key="8">
    <source>
        <dbReference type="ARBA" id="ARBA00022679"/>
    </source>
</evidence>
<comment type="pathway">
    <text evidence="2">Cofactor biosynthesis; NAD(+) biosynthesis; nicotinate D-ribonucleotide from quinolinate: step 1/1.</text>
</comment>
<comment type="catalytic activity">
    <reaction evidence="10">
        <text>nicotinate beta-D-ribonucleotide + CO2 + diphosphate = quinolinate + 5-phospho-alpha-D-ribose 1-diphosphate + 2 H(+)</text>
        <dbReference type="Rhea" id="RHEA:12733"/>
        <dbReference type="ChEBI" id="CHEBI:15378"/>
        <dbReference type="ChEBI" id="CHEBI:16526"/>
        <dbReference type="ChEBI" id="CHEBI:29959"/>
        <dbReference type="ChEBI" id="CHEBI:33019"/>
        <dbReference type="ChEBI" id="CHEBI:57502"/>
        <dbReference type="ChEBI" id="CHEBI:58017"/>
        <dbReference type="EC" id="2.4.2.19"/>
    </reaction>
</comment>
<evidence type="ECO:0000313" key="17">
    <source>
        <dbReference type="Proteomes" id="UP000325122"/>
    </source>
</evidence>
<dbReference type="InterPro" id="IPR036068">
    <property type="entry name" value="Nicotinate_pribotase-like_C"/>
</dbReference>
<dbReference type="InterPro" id="IPR037128">
    <property type="entry name" value="Quinolinate_PRibosylTase_N_sf"/>
</dbReference>
<dbReference type="RefSeq" id="WP_150023914.1">
    <property type="nucleotide sequence ID" value="NZ_VWOJ01000004.1"/>
</dbReference>
<feature type="domain" description="Quinolinate phosphoribosyl transferase C-terminal" evidence="14">
    <location>
        <begin position="115"/>
        <end position="280"/>
    </location>
</feature>
<keyword evidence="8 12" id="KW-0808">Transferase</keyword>
<organism evidence="16 17">
    <name type="scientific">Alkalicaulis satelles</name>
    <dbReference type="NCBI Taxonomy" id="2609175"/>
    <lineage>
        <taxon>Bacteria</taxon>
        <taxon>Pseudomonadati</taxon>
        <taxon>Pseudomonadota</taxon>
        <taxon>Alphaproteobacteria</taxon>
        <taxon>Maricaulales</taxon>
        <taxon>Maricaulaceae</taxon>
        <taxon>Alkalicaulis</taxon>
    </lineage>
</organism>
<evidence type="ECO:0000256" key="5">
    <source>
        <dbReference type="ARBA" id="ARBA00011944"/>
    </source>
</evidence>
<evidence type="ECO:0000259" key="15">
    <source>
        <dbReference type="Pfam" id="PF02749"/>
    </source>
</evidence>
<evidence type="ECO:0000256" key="11">
    <source>
        <dbReference type="ARBA" id="ARBA00069173"/>
    </source>
</evidence>
<dbReference type="AlphaFoldDB" id="A0A5M6ZD25"/>
<reference evidence="16 17" key="1">
    <citation type="submission" date="2019-09" db="EMBL/GenBank/DDBJ databases">
        <authorList>
            <person name="Kevbrin V."/>
            <person name="Grouzdev D.S."/>
        </authorList>
    </citation>
    <scope>NUCLEOTIDE SEQUENCE [LARGE SCALE GENOMIC DNA]</scope>
    <source>
        <strain evidence="16 17">G-192</strain>
    </source>
</reference>
<dbReference type="Gene3D" id="3.90.1170.20">
    <property type="entry name" value="Quinolinate phosphoribosyl transferase, N-terminal domain"/>
    <property type="match status" value="1"/>
</dbReference>
<feature type="binding site" evidence="13">
    <location>
        <position position="200"/>
    </location>
    <ligand>
        <name>substrate</name>
    </ligand>
</feature>
<dbReference type="PANTHER" id="PTHR32179">
    <property type="entry name" value="NICOTINATE-NUCLEOTIDE PYROPHOSPHORYLASE [CARBOXYLATING]"/>
    <property type="match status" value="1"/>
</dbReference>
<protein>
    <recommendedName>
        <fullName evidence="11">Probable nicotinate-nucleotide pyrophosphorylase [carboxylating]</fullName>
        <ecNumber evidence="5">2.4.2.19</ecNumber>
    </recommendedName>
    <alternativeName>
        <fullName evidence="9">Quinolinate phosphoribosyltransferase [decarboxylating]</fullName>
    </alternativeName>
</protein>
<name>A0A5M6ZD25_9PROT</name>
<evidence type="ECO:0000256" key="7">
    <source>
        <dbReference type="ARBA" id="ARBA00022676"/>
    </source>
</evidence>
<dbReference type="PIRSF" id="PIRSF006250">
    <property type="entry name" value="NadC_ModD"/>
    <property type="match status" value="1"/>
</dbReference>
<dbReference type="CDD" id="cd01572">
    <property type="entry name" value="QPRTase"/>
    <property type="match status" value="1"/>
</dbReference>
<evidence type="ECO:0000259" key="14">
    <source>
        <dbReference type="Pfam" id="PF01729"/>
    </source>
</evidence>
<evidence type="ECO:0000256" key="10">
    <source>
        <dbReference type="ARBA" id="ARBA00047445"/>
    </source>
</evidence>
<evidence type="ECO:0000256" key="9">
    <source>
        <dbReference type="ARBA" id="ARBA00033102"/>
    </source>
</evidence>
<dbReference type="SUPFAM" id="SSF54675">
    <property type="entry name" value="Nicotinate/Quinolinate PRTase N-terminal domain-like"/>
    <property type="match status" value="1"/>
</dbReference>
<dbReference type="Gene3D" id="3.20.20.70">
    <property type="entry name" value="Aldolase class I"/>
    <property type="match status" value="1"/>
</dbReference>
<keyword evidence="6" id="KW-0662">Pyridine nucleotide biosynthesis</keyword>
<dbReference type="GO" id="GO:0009435">
    <property type="term" value="P:NAD+ biosynthetic process"/>
    <property type="evidence" value="ECO:0007669"/>
    <property type="project" value="UniProtKB-UniPathway"/>
</dbReference>
<feature type="domain" description="Quinolinate phosphoribosyl transferase N-terminal" evidence="15">
    <location>
        <begin position="28"/>
        <end position="113"/>
    </location>
</feature>
<dbReference type="InterPro" id="IPR013785">
    <property type="entry name" value="Aldolase_TIM"/>
</dbReference>
<evidence type="ECO:0000256" key="12">
    <source>
        <dbReference type="PIRNR" id="PIRNR006250"/>
    </source>
</evidence>
<dbReference type="SUPFAM" id="SSF51690">
    <property type="entry name" value="Nicotinate/Quinolinate PRTase C-terminal domain-like"/>
    <property type="match status" value="1"/>
</dbReference>
<evidence type="ECO:0000256" key="3">
    <source>
        <dbReference type="ARBA" id="ARBA00009400"/>
    </source>
</evidence>
<comment type="similarity">
    <text evidence="3 12">Belongs to the NadC/ModD family.</text>
</comment>
<dbReference type="EMBL" id="VWOJ01000004">
    <property type="protein sequence ID" value="KAA5801727.1"/>
    <property type="molecule type" value="Genomic_DNA"/>
</dbReference>
<dbReference type="UniPathway" id="UPA00253">
    <property type="reaction ID" value="UER00331"/>
</dbReference>
<accession>A0A5M6ZD25</accession>
<comment type="subunit">
    <text evidence="4">Hexamer formed by 3 homodimers.</text>
</comment>
<dbReference type="Pfam" id="PF01729">
    <property type="entry name" value="QRPTase_C"/>
    <property type="match status" value="1"/>
</dbReference>
<dbReference type="GO" id="GO:0004514">
    <property type="term" value="F:nicotinate-nucleotide diphosphorylase (carboxylating) activity"/>
    <property type="evidence" value="ECO:0007669"/>
    <property type="project" value="UniProtKB-EC"/>
</dbReference>
<evidence type="ECO:0000256" key="13">
    <source>
        <dbReference type="PIRSR" id="PIRSR006250-1"/>
    </source>
</evidence>
<feature type="binding site" evidence="13">
    <location>
        <position position="160"/>
    </location>
    <ligand>
        <name>substrate</name>
    </ligand>
</feature>
<dbReference type="Proteomes" id="UP000325122">
    <property type="component" value="Unassembled WGS sequence"/>
</dbReference>
<dbReference type="InterPro" id="IPR004393">
    <property type="entry name" value="NadC"/>
</dbReference>
<sequence length="282" mass="29295">MIIPPVPRGIVAEIVSLTLDEDLGGRGDLTSLATIPEDARAVFDIAARTDGVLAGVQAADEVFAHVDEHIGVEWFVRDGGELSAGRAAARLSGPARSILTAERAALNFLGRLSGVATLTRRYAAAIAGTGAVIAHTRKTTPALRALEIQAVRAGGGAPHRFGLDDAVLIKDNHVAVCGSAGEAVRRARAFCGHMTRIAVEIDRLDQLAEVLEVGAESVLLDNFTLDDLRQAVNLAKGRVTLEASGGVTLETVRAIAETGIDVISVGALTHSAPVLDLALDAV</sequence>
<gene>
    <name evidence="16" type="primary">nadC</name>
    <name evidence="16" type="ORF">F1654_12645</name>
</gene>
<feature type="binding site" evidence="13">
    <location>
        <begin position="244"/>
        <end position="246"/>
    </location>
    <ligand>
        <name>substrate</name>
    </ligand>
</feature>
<keyword evidence="17" id="KW-1185">Reference proteome</keyword>
<feature type="binding site" evidence="13">
    <location>
        <begin position="136"/>
        <end position="138"/>
    </location>
    <ligand>
        <name>substrate</name>
    </ligand>
</feature>
<evidence type="ECO:0000256" key="4">
    <source>
        <dbReference type="ARBA" id="ARBA00011218"/>
    </source>
</evidence>
<dbReference type="InterPro" id="IPR002638">
    <property type="entry name" value="Quinolinate_PRibosylTrfase_C"/>
</dbReference>
<keyword evidence="7 12" id="KW-0328">Glycosyltransferase</keyword>
<dbReference type="FunFam" id="3.90.1170.20:FF:000001">
    <property type="entry name" value="Nicotinate-nucleotide diphosphorylase (Carboxylating)"/>
    <property type="match status" value="1"/>
</dbReference>
<dbReference type="PANTHER" id="PTHR32179:SF3">
    <property type="entry name" value="NICOTINATE-NUCLEOTIDE PYROPHOSPHORYLASE [CARBOXYLATING]"/>
    <property type="match status" value="1"/>
</dbReference>
<evidence type="ECO:0000256" key="2">
    <source>
        <dbReference type="ARBA" id="ARBA00004893"/>
    </source>
</evidence>
<dbReference type="FunFam" id="3.20.20.70:FF:000030">
    <property type="entry name" value="Nicotinate-nucleotide pyrophosphorylase, carboxylating"/>
    <property type="match status" value="1"/>
</dbReference>
<dbReference type="GO" id="GO:0034213">
    <property type="term" value="P:quinolinate catabolic process"/>
    <property type="evidence" value="ECO:0007669"/>
    <property type="project" value="TreeGrafter"/>
</dbReference>
<feature type="binding site" evidence="13">
    <location>
        <begin position="265"/>
        <end position="267"/>
    </location>
    <ligand>
        <name>substrate</name>
    </ligand>
</feature>
<dbReference type="GO" id="GO:0005737">
    <property type="term" value="C:cytoplasm"/>
    <property type="evidence" value="ECO:0007669"/>
    <property type="project" value="TreeGrafter"/>
</dbReference>